<organism evidence="2 3">
    <name type="scientific">Bimuria novae-zelandiae CBS 107.79</name>
    <dbReference type="NCBI Taxonomy" id="1447943"/>
    <lineage>
        <taxon>Eukaryota</taxon>
        <taxon>Fungi</taxon>
        <taxon>Dikarya</taxon>
        <taxon>Ascomycota</taxon>
        <taxon>Pezizomycotina</taxon>
        <taxon>Dothideomycetes</taxon>
        <taxon>Pleosporomycetidae</taxon>
        <taxon>Pleosporales</taxon>
        <taxon>Massarineae</taxon>
        <taxon>Didymosphaeriaceae</taxon>
        <taxon>Bimuria</taxon>
    </lineage>
</organism>
<feature type="compositionally biased region" description="Low complexity" evidence="1">
    <location>
        <begin position="43"/>
        <end position="56"/>
    </location>
</feature>
<feature type="compositionally biased region" description="Polar residues" evidence="1">
    <location>
        <begin position="64"/>
        <end position="73"/>
    </location>
</feature>
<reference evidence="2" key="1">
    <citation type="journal article" date="2020" name="Stud. Mycol.">
        <title>101 Dothideomycetes genomes: a test case for predicting lifestyles and emergence of pathogens.</title>
        <authorList>
            <person name="Haridas S."/>
            <person name="Albert R."/>
            <person name="Binder M."/>
            <person name="Bloem J."/>
            <person name="Labutti K."/>
            <person name="Salamov A."/>
            <person name="Andreopoulos B."/>
            <person name="Baker S."/>
            <person name="Barry K."/>
            <person name="Bills G."/>
            <person name="Bluhm B."/>
            <person name="Cannon C."/>
            <person name="Castanera R."/>
            <person name="Culley D."/>
            <person name="Daum C."/>
            <person name="Ezra D."/>
            <person name="Gonzalez J."/>
            <person name="Henrissat B."/>
            <person name="Kuo A."/>
            <person name="Liang C."/>
            <person name="Lipzen A."/>
            <person name="Lutzoni F."/>
            <person name="Magnuson J."/>
            <person name="Mondo S."/>
            <person name="Nolan M."/>
            <person name="Ohm R."/>
            <person name="Pangilinan J."/>
            <person name="Park H.-J."/>
            <person name="Ramirez L."/>
            <person name="Alfaro M."/>
            <person name="Sun H."/>
            <person name="Tritt A."/>
            <person name="Yoshinaga Y."/>
            <person name="Zwiers L.-H."/>
            <person name="Turgeon B."/>
            <person name="Goodwin S."/>
            <person name="Spatafora J."/>
            <person name="Crous P."/>
            <person name="Grigoriev I."/>
        </authorList>
    </citation>
    <scope>NUCLEOTIDE SEQUENCE</scope>
    <source>
        <strain evidence="2">CBS 107.79</strain>
    </source>
</reference>
<accession>A0A6A5VK16</accession>
<dbReference type="EMBL" id="ML976671">
    <property type="protein sequence ID" value="KAF1975326.1"/>
    <property type="molecule type" value="Genomic_DNA"/>
</dbReference>
<name>A0A6A5VK16_9PLEO</name>
<sequence>MAMYYDLFPPPGVAPPKPNMVPPPGVNITEPIPQDPSYDGFVSSTSSGTGTSAGPSNTPEAWATSGSLTSPTNPSTQFSMSSPPSASSSTSSFSTVAAAARPPPPDRRDPPHTLSRPSQPARTP</sequence>
<feature type="compositionally biased region" description="Low complexity" evidence="1">
    <location>
        <begin position="74"/>
        <end position="100"/>
    </location>
</feature>
<feature type="compositionally biased region" description="Polar residues" evidence="1">
    <location>
        <begin position="115"/>
        <end position="124"/>
    </location>
</feature>
<proteinExistence type="predicted"/>
<feature type="compositionally biased region" description="Pro residues" evidence="1">
    <location>
        <begin position="8"/>
        <end position="25"/>
    </location>
</feature>
<gene>
    <name evidence="2" type="ORF">BU23DRAFT_597876</name>
</gene>
<dbReference type="Proteomes" id="UP000800036">
    <property type="component" value="Unassembled WGS sequence"/>
</dbReference>
<keyword evidence="3" id="KW-1185">Reference proteome</keyword>
<dbReference type="AlphaFoldDB" id="A0A6A5VK16"/>
<feature type="region of interest" description="Disordered" evidence="1">
    <location>
        <begin position="1"/>
        <end position="124"/>
    </location>
</feature>
<evidence type="ECO:0000256" key="1">
    <source>
        <dbReference type="SAM" id="MobiDB-lite"/>
    </source>
</evidence>
<protein>
    <submittedName>
        <fullName evidence="2">Uncharacterized protein</fullName>
    </submittedName>
</protein>
<evidence type="ECO:0000313" key="2">
    <source>
        <dbReference type="EMBL" id="KAF1975326.1"/>
    </source>
</evidence>
<evidence type="ECO:0000313" key="3">
    <source>
        <dbReference type="Proteomes" id="UP000800036"/>
    </source>
</evidence>